<name>A0A6B2LV15_9EUKA</name>
<keyword evidence="3" id="KW-0687">Ribonucleoprotein</keyword>
<reference evidence="5" key="1">
    <citation type="journal article" date="2020" name="J. Eukaryot. Microbiol.">
        <title>De novo Sequencing, Assembly and Annotation of the Transcriptome for the Free-Living Testate Amoeba Arcella intermedia.</title>
        <authorList>
            <person name="Ribeiro G.M."/>
            <person name="Porfirio-Sousa A.L."/>
            <person name="Maurer-Alcala X.X."/>
            <person name="Katz L.A."/>
            <person name="Lahr D.J.G."/>
        </authorList>
    </citation>
    <scope>NUCLEOTIDE SEQUENCE</scope>
</reference>
<accession>A0A6B2LV15</accession>
<protein>
    <recommendedName>
        <fullName evidence="4">Large ribosomal subunit protein uL23m</fullName>
    </recommendedName>
</protein>
<dbReference type="PANTHER" id="PTHR12059">
    <property type="entry name" value="RIBOSOMAL PROTEIN L23-RELATED"/>
    <property type="match status" value="1"/>
</dbReference>
<evidence type="ECO:0000256" key="3">
    <source>
        <dbReference type="ARBA" id="ARBA00023274"/>
    </source>
</evidence>
<evidence type="ECO:0000256" key="1">
    <source>
        <dbReference type="ARBA" id="ARBA00006700"/>
    </source>
</evidence>
<sequence length="75" mass="8925">MNKYEIKQYLNKIYGLDVIKVNTVVYGGKWKRDEKRVRYRESAYKNAHVTIDNTKYLDDLVREKELLAASNPTEK</sequence>
<dbReference type="EMBL" id="GIBP01011649">
    <property type="protein sequence ID" value="NDV40618.1"/>
    <property type="molecule type" value="Transcribed_RNA"/>
</dbReference>
<evidence type="ECO:0000256" key="4">
    <source>
        <dbReference type="ARBA" id="ARBA00039977"/>
    </source>
</evidence>
<keyword evidence="2" id="KW-0689">Ribosomal protein</keyword>
<dbReference type="GO" id="GO:0003735">
    <property type="term" value="F:structural constituent of ribosome"/>
    <property type="evidence" value="ECO:0007669"/>
    <property type="project" value="InterPro"/>
</dbReference>
<evidence type="ECO:0000256" key="2">
    <source>
        <dbReference type="ARBA" id="ARBA00022980"/>
    </source>
</evidence>
<dbReference type="SUPFAM" id="SSF54189">
    <property type="entry name" value="Ribosomal proteins S24e, L23 and L15e"/>
    <property type="match status" value="1"/>
</dbReference>
<dbReference type="InterPro" id="IPR013025">
    <property type="entry name" value="Ribosomal_uL23-like"/>
</dbReference>
<dbReference type="AlphaFoldDB" id="A0A6B2LV15"/>
<proteinExistence type="inferred from homology"/>
<comment type="similarity">
    <text evidence="1">Belongs to the universal ribosomal protein uL23 family.</text>
</comment>
<dbReference type="Pfam" id="PF00276">
    <property type="entry name" value="Ribosomal_L23"/>
    <property type="match status" value="1"/>
</dbReference>
<dbReference type="Gene3D" id="3.30.70.330">
    <property type="match status" value="1"/>
</dbReference>
<dbReference type="PANTHER" id="PTHR12059:SF5">
    <property type="entry name" value="LARGE RIBOSOMAL SUBUNIT PROTEIN UL23M"/>
    <property type="match status" value="1"/>
</dbReference>
<organism evidence="5">
    <name type="scientific">Arcella intermedia</name>
    <dbReference type="NCBI Taxonomy" id="1963864"/>
    <lineage>
        <taxon>Eukaryota</taxon>
        <taxon>Amoebozoa</taxon>
        <taxon>Tubulinea</taxon>
        <taxon>Elardia</taxon>
        <taxon>Arcellinida</taxon>
        <taxon>Sphaerothecina</taxon>
        <taxon>Arcellidae</taxon>
        <taxon>Arcella</taxon>
    </lineage>
</organism>
<dbReference type="InterPro" id="IPR012678">
    <property type="entry name" value="Ribosomal_uL23/eL15/eS24_sf"/>
</dbReference>
<dbReference type="GO" id="GO:0032543">
    <property type="term" value="P:mitochondrial translation"/>
    <property type="evidence" value="ECO:0007669"/>
    <property type="project" value="TreeGrafter"/>
</dbReference>
<dbReference type="InterPro" id="IPR012677">
    <property type="entry name" value="Nucleotide-bd_a/b_plait_sf"/>
</dbReference>
<dbReference type="GO" id="GO:0005762">
    <property type="term" value="C:mitochondrial large ribosomal subunit"/>
    <property type="evidence" value="ECO:0007669"/>
    <property type="project" value="TreeGrafter"/>
</dbReference>
<evidence type="ECO:0000313" key="5">
    <source>
        <dbReference type="EMBL" id="NDV40618.1"/>
    </source>
</evidence>